<dbReference type="Pfam" id="PF13336">
    <property type="entry name" value="AcetylCoA_hyd_C"/>
    <property type="match status" value="1"/>
</dbReference>
<dbReference type="Gene3D" id="3.30.750.70">
    <property type="entry name" value="4-hydroxybutyrate coenzyme like domains"/>
    <property type="match status" value="1"/>
</dbReference>
<dbReference type="PANTHER" id="PTHR21432:SF20">
    <property type="entry name" value="ACETYL-COA HYDROLASE"/>
    <property type="match status" value="1"/>
</dbReference>
<protein>
    <submittedName>
        <fullName evidence="2">Acetyl-CoA hydrolase/transferase family protein</fullName>
    </submittedName>
</protein>
<dbReference type="Proteomes" id="UP000321389">
    <property type="component" value="Chromosome"/>
</dbReference>
<keyword evidence="2" id="KW-0378">Hydrolase</keyword>
<organism evidence="2 3">
    <name type="scientific">Nitratireductor mangrovi</name>
    <dbReference type="NCBI Taxonomy" id="2599600"/>
    <lineage>
        <taxon>Bacteria</taxon>
        <taxon>Pseudomonadati</taxon>
        <taxon>Pseudomonadota</taxon>
        <taxon>Alphaproteobacteria</taxon>
        <taxon>Hyphomicrobiales</taxon>
        <taxon>Phyllobacteriaceae</taxon>
        <taxon>Nitratireductor</taxon>
    </lineage>
</organism>
<name>A0A5B8L6Y9_9HYPH</name>
<evidence type="ECO:0000313" key="3">
    <source>
        <dbReference type="Proteomes" id="UP000321389"/>
    </source>
</evidence>
<keyword evidence="3" id="KW-1185">Reference proteome</keyword>
<feature type="domain" description="Acetyl-CoA hydrolase/transferase C-terminal" evidence="1">
    <location>
        <begin position="335"/>
        <end position="498"/>
    </location>
</feature>
<dbReference type="OrthoDB" id="9801795at2"/>
<dbReference type="PANTHER" id="PTHR21432">
    <property type="entry name" value="ACETYL-COA HYDROLASE-RELATED"/>
    <property type="match status" value="1"/>
</dbReference>
<evidence type="ECO:0000259" key="1">
    <source>
        <dbReference type="Pfam" id="PF13336"/>
    </source>
</evidence>
<sequence>MPVEHSDAASVADAVIDALDGHIVMALPLGLGKAVSIANAIFARAIADPGIDLTIFTALTLEKPRGSSDMERRFVEPLAERLFPDYPGLAYAEALREGELPPNIRVSEFFLLAGQWLGVDAVQRGYVSANYTHAARYILDRGINLIAQLVAQRGTGPDARYSLSCNTDITLDILPALKARGERCLLVGEVSSELPYMTGEAELPATAFDHMLDGPSRDDRLFVVPRQPVSDADHAVGLHAASLVKDGGTLQIGIGSLGDALTAGLVLRHRDPALYRETLAALGGGFAGAETGPFETGLYAASEMFVDGFMDLYREGILKRPAADGALLHSGFFVGSEEFYRFLRELPDEDRALFSMRAISFVNDLYGNEQQKRADRKDARFVNNAMMATLLGAVVSDALDDGRVVSGVGGQYNFVAQAFALEDARSLITLNATRTKGAERQSRLVWSYGHNTIPRHLRDIVVTEYGVADLRGKSDRDCVVTMLAIADAAFQGELLEQAKSAGKIEKDYVLPATARDNTPARVKEALAKAKAAGWCATFPFGSVFTDEEKALLPALELLKRVSASKLSLASAFAGTLGAKAPDADERLLLARMALDEPGDFSERLYARLLLWALRQSG</sequence>
<dbReference type="KEGG" id="niy:FQ775_05305"/>
<dbReference type="Gene3D" id="3.40.1080.20">
    <property type="entry name" value="Acetyl-CoA hydrolase/transferase C-terminal domain"/>
    <property type="match status" value="1"/>
</dbReference>
<reference evidence="2" key="1">
    <citation type="submission" date="2020-04" db="EMBL/GenBank/DDBJ databases">
        <title>Nitratireductor sp. nov. isolated from mangrove soil.</title>
        <authorList>
            <person name="Ye Y."/>
        </authorList>
    </citation>
    <scope>NUCLEOTIDE SEQUENCE</scope>
    <source>
        <strain evidence="2">SY7</strain>
    </source>
</reference>
<proteinExistence type="predicted"/>
<dbReference type="InterPro" id="IPR038460">
    <property type="entry name" value="AcetylCoA_hyd_C_sf"/>
</dbReference>
<dbReference type="GO" id="GO:0008775">
    <property type="term" value="F:acetate CoA-transferase activity"/>
    <property type="evidence" value="ECO:0007669"/>
    <property type="project" value="InterPro"/>
</dbReference>
<dbReference type="InterPro" id="IPR046433">
    <property type="entry name" value="ActCoA_hydro"/>
</dbReference>
<dbReference type="EMBL" id="CP042301">
    <property type="protein sequence ID" value="QDZ03208.1"/>
    <property type="molecule type" value="Genomic_DNA"/>
</dbReference>
<accession>A0A5B8L6Y9</accession>
<gene>
    <name evidence="2" type="ORF">FQ775_05305</name>
</gene>
<dbReference type="GO" id="GO:0006083">
    <property type="term" value="P:acetate metabolic process"/>
    <property type="evidence" value="ECO:0007669"/>
    <property type="project" value="InterPro"/>
</dbReference>
<dbReference type="AlphaFoldDB" id="A0A5B8L6Y9"/>
<dbReference type="GO" id="GO:0016787">
    <property type="term" value="F:hydrolase activity"/>
    <property type="evidence" value="ECO:0007669"/>
    <property type="project" value="UniProtKB-KW"/>
</dbReference>
<evidence type="ECO:0000313" key="2">
    <source>
        <dbReference type="EMBL" id="QDZ03208.1"/>
    </source>
</evidence>
<dbReference type="InterPro" id="IPR037171">
    <property type="entry name" value="NagB/RpiA_transferase-like"/>
</dbReference>
<dbReference type="SUPFAM" id="SSF100950">
    <property type="entry name" value="NagB/RpiA/CoA transferase-like"/>
    <property type="match status" value="1"/>
</dbReference>
<dbReference type="InterPro" id="IPR026888">
    <property type="entry name" value="AcetylCoA_hyd_C"/>
</dbReference>